<feature type="compositionally biased region" description="Acidic residues" evidence="5">
    <location>
        <begin position="773"/>
        <end position="785"/>
    </location>
</feature>
<dbReference type="InterPro" id="IPR002885">
    <property type="entry name" value="PPR_rpt"/>
</dbReference>
<evidence type="ECO:0000256" key="4">
    <source>
        <dbReference type="PROSITE-ProRule" id="PRU00708"/>
    </source>
</evidence>
<dbReference type="Pfam" id="PF13812">
    <property type="entry name" value="PPR_3"/>
    <property type="match status" value="1"/>
</dbReference>
<comment type="similarity">
    <text evidence="1">Belongs to the PPR family. P subfamily.</text>
</comment>
<keyword evidence="2" id="KW-0677">Repeat</keyword>
<feature type="repeat" description="PPR" evidence="4">
    <location>
        <begin position="646"/>
        <end position="680"/>
    </location>
</feature>
<dbReference type="Pfam" id="PF12854">
    <property type="entry name" value="PPR_1"/>
    <property type="match status" value="1"/>
</dbReference>
<feature type="repeat" description="PPR" evidence="4">
    <location>
        <begin position="611"/>
        <end position="645"/>
    </location>
</feature>
<keyword evidence="3" id="KW-0809">Transit peptide</keyword>
<feature type="region of interest" description="Disordered" evidence="5">
    <location>
        <begin position="366"/>
        <end position="397"/>
    </location>
</feature>
<gene>
    <name evidence="6" type="ORF">BAE44_0015761</name>
</gene>
<dbReference type="Proteomes" id="UP000095767">
    <property type="component" value="Unassembled WGS sequence"/>
</dbReference>
<evidence type="ECO:0000256" key="1">
    <source>
        <dbReference type="ARBA" id="ARBA00007626"/>
    </source>
</evidence>
<proteinExistence type="inferred from homology"/>
<dbReference type="AlphaFoldDB" id="A0A1E5VDN2"/>
<evidence type="ECO:0000256" key="2">
    <source>
        <dbReference type="ARBA" id="ARBA00022737"/>
    </source>
</evidence>
<dbReference type="Gene3D" id="1.25.40.10">
    <property type="entry name" value="Tetratricopeptide repeat domain"/>
    <property type="match status" value="3"/>
</dbReference>
<feature type="region of interest" description="Disordered" evidence="5">
    <location>
        <begin position="756"/>
        <end position="785"/>
    </location>
</feature>
<organism evidence="6 7">
    <name type="scientific">Dichanthelium oligosanthes</name>
    <dbReference type="NCBI Taxonomy" id="888268"/>
    <lineage>
        <taxon>Eukaryota</taxon>
        <taxon>Viridiplantae</taxon>
        <taxon>Streptophyta</taxon>
        <taxon>Embryophyta</taxon>
        <taxon>Tracheophyta</taxon>
        <taxon>Spermatophyta</taxon>
        <taxon>Magnoliopsida</taxon>
        <taxon>Liliopsida</taxon>
        <taxon>Poales</taxon>
        <taxon>Poaceae</taxon>
        <taxon>PACMAD clade</taxon>
        <taxon>Panicoideae</taxon>
        <taxon>Panicodae</taxon>
        <taxon>Paniceae</taxon>
        <taxon>Dichantheliinae</taxon>
        <taxon>Dichanthelium</taxon>
    </lineage>
</organism>
<dbReference type="GO" id="GO:0031930">
    <property type="term" value="P:mitochondria-nucleus signaling pathway"/>
    <property type="evidence" value="ECO:0007669"/>
    <property type="project" value="TreeGrafter"/>
</dbReference>
<evidence type="ECO:0000313" key="7">
    <source>
        <dbReference type="Proteomes" id="UP000095767"/>
    </source>
</evidence>
<evidence type="ECO:0000256" key="3">
    <source>
        <dbReference type="ARBA" id="ARBA00022946"/>
    </source>
</evidence>
<dbReference type="OrthoDB" id="185373at2759"/>
<keyword evidence="7" id="KW-1185">Reference proteome</keyword>
<dbReference type="PROSITE" id="PS51375">
    <property type="entry name" value="PPR"/>
    <property type="match status" value="7"/>
</dbReference>
<feature type="repeat" description="PPR" evidence="4">
    <location>
        <begin position="250"/>
        <end position="284"/>
    </location>
</feature>
<dbReference type="GO" id="GO:0010019">
    <property type="term" value="P:chloroplast-nucleus signaling pathway"/>
    <property type="evidence" value="ECO:0007669"/>
    <property type="project" value="TreeGrafter"/>
</dbReference>
<dbReference type="PANTHER" id="PTHR47936">
    <property type="entry name" value="PPR_LONG DOMAIN-CONTAINING PROTEIN"/>
    <property type="match status" value="1"/>
</dbReference>
<comment type="caution">
    <text evidence="6">The sequence shown here is derived from an EMBL/GenBank/DDBJ whole genome shotgun (WGS) entry which is preliminary data.</text>
</comment>
<dbReference type="PANTHER" id="PTHR47936:SF5">
    <property type="entry name" value="PENTACOTRIPEPTIDE-REPEAT REGION OF PRORP DOMAIN-CONTAINING PROTEIN"/>
    <property type="match status" value="1"/>
</dbReference>
<feature type="region of interest" description="Disordered" evidence="5">
    <location>
        <begin position="328"/>
        <end position="352"/>
    </location>
</feature>
<feature type="compositionally biased region" description="Low complexity" evidence="5">
    <location>
        <begin position="35"/>
        <end position="50"/>
    </location>
</feature>
<dbReference type="GO" id="GO:0009507">
    <property type="term" value="C:chloroplast"/>
    <property type="evidence" value="ECO:0007669"/>
    <property type="project" value="TreeGrafter"/>
</dbReference>
<sequence length="802" mass="87717">MAMASPAAYSRARRLFSICSSTVPRAEAPKPVPAPTQDAAAGEAEAKPNAGRSRRKPLGKILRVISEERDPDKLVSQFIAASTASPRFRDNHRVYEVAVSRLTSFGRHDAVAVLLDSQKAFLEASNEDFAARIVRLYGRASMPSHAATTFLGLPAKHKSVTAFNALLAAYVDGGDFDALATALQEIPASGPTEKPDPSAALGAIVLMEKCGLTPDMISFNTLLNGFYNNGRFDEAEKVWEMMKERNLQPNAKTYNAKLRGLVAGGRIEDAVSVIERMQKDGPKPDSVSYNELIRGFCKGGRLDEAKKAYDDLGPNRLCSKTLAARLALSQSSRRKPHQHRRRVAPPFAMASPAAASRARRLSSIVSKTTPSAQPPASAPAPAPKAAAGEAEAEPKAARNLDKSISKIATAIFRERDPDKLVSQFVAASASQRFRDKHRVYEVAVSRLASFDRQDAIAAILDSQKPFLEASNEGFATRLVRLYGRASMPSQAAATFLDLPAKHKSVMTFNALLAAYVDAGDFDALATAFQQIPASHPTIVPNVYSYNILISALCQKQDFSAALDVIPLMEKCGLTADHISFNTLLNGFYNSGRFDDVEKVWEMMKDRNIEPDTKSYNAKLRGLVSKGSIEDAIALIERMQKDGPKPDTVSYNELIRGYCKEGRLDEAKKVYDDLVKNECAPNRGTFHTLVPRFVEVGELDRALSCCHEVFSRKCKVQCSMLQGVVTALVDASRVEEAKRIVELGRMNYYPRKGLRMPPRTGVDKGLKMQPPTGEDNDVEAETDLDDSALYEAGCEEEEESKNA</sequence>
<feature type="repeat" description="PPR" evidence="4">
    <location>
        <begin position="576"/>
        <end position="610"/>
    </location>
</feature>
<accession>A0A1E5VDN2</accession>
<dbReference type="InterPro" id="IPR011990">
    <property type="entry name" value="TPR-like_helical_dom_sf"/>
</dbReference>
<dbReference type="NCBIfam" id="TIGR00756">
    <property type="entry name" value="PPR"/>
    <property type="match status" value="7"/>
</dbReference>
<feature type="region of interest" description="Disordered" evidence="5">
    <location>
        <begin position="24"/>
        <end position="53"/>
    </location>
</feature>
<feature type="repeat" description="PPR" evidence="4">
    <location>
        <begin position="285"/>
        <end position="319"/>
    </location>
</feature>
<feature type="repeat" description="PPR" evidence="4">
    <location>
        <begin position="215"/>
        <end position="249"/>
    </location>
</feature>
<feature type="compositionally biased region" description="Pro residues" evidence="5">
    <location>
        <begin position="372"/>
        <end position="382"/>
    </location>
</feature>
<evidence type="ECO:0000256" key="5">
    <source>
        <dbReference type="SAM" id="MobiDB-lite"/>
    </source>
</evidence>
<feature type="compositionally biased region" description="Basic residues" evidence="5">
    <location>
        <begin position="332"/>
        <end position="343"/>
    </location>
</feature>
<dbReference type="STRING" id="888268.A0A1E5VDN2"/>
<reference evidence="6 7" key="1">
    <citation type="submission" date="2016-09" db="EMBL/GenBank/DDBJ databases">
        <title>The draft genome of Dichanthelium oligosanthes: A C3 panicoid grass species.</title>
        <authorList>
            <person name="Studer A.J."/>
            <person name="Schnable J.C."/>
            <person name="Brutnell T.P."/>
        </authorList>
    </citation>
    <scope>NUCLEOTIDE SEQUENCE [LARGE SCALE GENOMIC DNA]</scope>
    <source>
        <strain evidence="7">cv. Kellogg 1175</strain>
        <tissue evidence="6">Leaf</tissue>
    </source>
</reference>
<evidence type="ECO:0000313" key="6">
    <source>
        <dbReference type="EMBL" id="OEL23221.1"/>
    </source>
</evidence>
<feature type="repeat" description="PPR" evidence="4">
    <location>
        <begin position="541"/>
        <end position="575"/>
    </location>
</feature>
<name>A0A1E5VDN2_9POAL</name>
<dbReference type="Pfam" id="PF13041">
    <property type="entry name" value="PPR_2"/>
    <property type="match status" value="3"/>
</dbReference>
<protein>
    <submittedName>
        <fullName evidence="6">Pentatricopeptide repeat-containing protein</fullName>
    </submittedName>
</protein>
<dbReference type="EMBL" id="LWDX02043121">
    <property type="protein sequence ID" value="OEL23221.1"/>
    <property type="molecule type" value="Genomic_DNA"/>
</dbReference>